<gene>
    <name evidence="1" type="ORF">AB205_0093340</name>
</gene>
<organism evidence="1 2">
    <name type="scientific">Aquarana catesbeiana</name>
    <name type="common">American bullfrog</name>
    <name type="synonym">Rana catesbeiana</name>
    <dbReference type="NCBI Taxonomy" id="8400"/>
    <lineage>
        <taxon>Eukaryota</taxon>
        <taxon>Metazoa</taxon>
        <taxon>Chordata</taxon>
        <taxon>Craniata</taxon>
        <taxon>Vertebrata</taxon>
        <taxon>Euteleostomi</taxon>
        <taxon>Amphibia</taxon>
        <taxon>Batrachia</taxon>
        <taxon>Anura</taxon>
        <taxon>Neobatrachia</taxon>
        <taxon>Ranoidea</taxon>
        <taxon>Ranidae</taxon>
        <taxon>Aquarana</taxon>
    </lineage>
</organism>
<sequence length="34" mass="3758">MNLLNDSLVSIKDIKTGQKNLNVVFIVLEIGKCP</sequence>
<keyword evidence="2" id="KW-1185">Reference proteome</keyword>
<proteinExistence type="predicted"/>
<dbReference type="Proteomes" id="UP000228934">
    <property type="component" value="Unassembled WGS sequence"/>
</dbReference>
<accession>A0A2G9RL33</accession>
<evidence type="ECO:0000313" key="2">
    <source>
        <dbReference type="Proteomes" id="UP000228934"/>
    </source>
</evidence>
<name>A0A2G9RL33_AQUCT</name>
<reference evidence="2" key="1">
    <citation type="journal article" date="2017" name="Nat. Commun.">
        <title>The North American bullfrog draft genome provides insight into hormonal regulation of long noncoding RNA.</title>
        <authorList>
            <person name="Hammond S.A."/>
            <person name="Warren R.L."/>
            <person name="Vandervalk B.P."/>
            <person name="Kucuk E."/>
            <person name="Khan H."/>
            <person name="Gibb E.A."/>
            <person name="Pandoh P."/>
            <person name="Kirk H."/>
            <person name="Zhao Y."/>
            <person name="Jones M."/>
            <person name="Mungall A.J."/>
            <person name="Coope R."/>
            <person name="Pleasance S."/>
            <person name="Moore R.A."/>
            <person name="Holt R.A."/>
            <person name="Round J.M."/>
            <person name="Ohora S."/>
            <person name="Walle B.V."/>
            <person name="Veldhoen N."/>
            <person name="Helbing C.C."/>
            <person name="Birol I."/>
        </authorList>
    </citation>
    <scope>NUCLEOTIDE SEQUENCE [LARGE SCALE GENOMIC DNA]</scope>
</reference>
<dbReference type="EMBL" id="KV935277">
    <property type="protein sequence ID" value="PIO28608.1"/>
    <property type="molecule type" value="Genomic_DNA"/>
</dbReference>
<protein>
    <submittedName>
        <fullName evidence="1">Uncharacterized protein</fullName>
    </submittedName>
</protein>
<reference evidence="1" key="2">
    <citation type="submission" date="2017-08" db="EMBL/GenBank/DDBJ databases">
        <title>Assembly of the North American Bullfrog Genome.</title>
        <authorList>
            <person name="Warren R.L."/>
            <person name="Vandervalk B.P."/>
            <person name="Kucuk E."/>
            <person name="Birol I."/>
            <person name="Helbing C."/>
            <person name="Pandoh P."/>
            <person name="Behsaz B."/>
            <person name="Mohamadi H."/>
            <person name="Chu J."/>
            <person name="Jackman S."/>
            <person name="Hammond S.A."/>
            <person name="Veldhoen N."/>
            <person name="Kirk H."/>
            <person name="Zhao Y."/>
            <person name="Coope R."/>
            <person name="Pleasance S."/>
            <person name="Moore R."/>
            <person name="Holt R."/>
        </authorList>
    </citation>
    <scope>NUCLEOTIDE SEQUENCE</scope>
    <source>
        <strain evidence="1">Bruno</strain>
        <tissue evidence="1">Liver</tissue>
    </source>
</reference>
<dbReference type="OrthoDB" id="295715at2759"/>
<dbReference type="AlphaFoldDB" id="A0A2G9RL33"/>
<evidence type="ECO:0000313" key="1">
    <source>
        <dbReference type="EMBL" id="PIO28609.1"/>
    </source>
</evidence>
<dbReference type="EMBL" id="KV935277">
    <property type="protein sequence ID" value="PIO28609.1"/>
    <property type="molecule type" value="Genomic_DNA"/>
</dbReference>